<evidence type="ECO:0000313" key="2">
    <source>
        <dbReference type="EMBL" id="CAG8666457.1"/>
    </source>
</evidence>
<comment type="caution">
    <text evidence="2">The sequence shown here is derived from an EMBL/GenBank/DDBJ whole genome shotgun (WGS) entry which is preliminary data.</text>
</comment>
<feature type="region of interest" description="Disordered" evidence="1">
    <location>
        <begin position="21"/>
        <end position="44"/>
    </location>
</feature>
<evidence type="ECO:0000256" key="1">
    <source>
        <dbReference type="SAM" id="MobiDB-lite"/>
    </source>
</evidence>
<dbReference type="EMBL" id="CAJVPQ010005239">
    <property type="protein sequence ID" value="CAG8666457.1"/>
    <property type="molecule type" value="Genomic_DNA"/>
</dbReference>
<dbReference type="OrthoDB" id="10508478at2759"/>
<name>A0A9N9E894_9GLOM</name>
<dbReference type="AlphaFoldDB" id="A0A9N9E894"/>
<proteinExistence type="predicted"/>
<protein>
    <submittedName>
        <fullName evidence="2">16644_t:CDS:1</fullName>
    </submittedName>
</protein>
<feature type="compositionally biased region" description="Polar residues" evidence="1">
    <location>
        <begin position="28"/>
        <end position="40"/>
    </location>
</feature>
<accession>A0A9N9E894</accession>
<organism evidence="2 3">
    <name type="scientific">Funneliformis caledonium</name>
    <dbReference type="NCBI Taxonomy" id="1117310"/>
    <lineage>
        <taxon>Eukaryota</taxon>
        <taxon>Fungi</taxon>
        <taxon>Fungi incertae sedis</taxon>
        <taxon>Mucoromycota</taxon>
        <taxon>Glomeromycotina</taxon>
        <taxon>Glomeromycetes</taxon>
        <taxon>Glomerales</taxon>
        <taxon>Glomeraceae</taxon>
        <taxon>Funneliformis</taxon>
    </lineage>
</organism>
<dbReference type="Proteomes" id="UP000789570">
    <property type="component" value="Unassembled WGS sequence"/>
</dbReference>
<reference evidence="2" key="1">
    <citation type="submission" date="2021-06" db="EMBL/GenBank/DDBJ databases">
        <authorList>
            <person name="Kallberg Y."/>
            <person name="Tangrot J."/>
            <person name="Rosling A."/>
        </authorList>
    </citation>
    <scope>NUCLEOTIDE SEQUENCE</scope>
    <source>
        <strain evidence="2">UK204</strain>
    </source>
</reference>
<keyword evidence="3" id="KW-1185">Reference proteome</keyword>
<gene>
    <name evidence="2" type="ORF">FCALED_LOCUS11801</name>
</gene>
<evidence type="ECO:0000313" key="3">
    <source>
        <dbReference type="Proteomes" id="UP000789570"/>
    </source>
</evidence>
<sequence length="153" mass="17712">MFRHLFSNVRKSSTFPIRRTITSTRTSKFPSTRKSSTLPGRTSAFPDSTRRTYNVLNQKVTYTLKEFLAEYEGRANEASARMEKSINDKIASLNDKIESHSSSVNDKIESRISNAENKMLYLFVGAIIIDWTKVIIEKFYDKEQKNNESQEKK</sequence>